<evidence type="ECO:0000313" key="1">
    <source>
        <dbReference type="EMBL" id="CAG8666434.1"/>
    </source>
</evidence>
<organism evidence="1 2">
    <name type="scientific">Acaulospora colombiana</name>
    <dbReference type="NCBI Taxonomy" id="27376"/>
    <lineage>
        <taxon>Eukaryota</taxon>
        <taxon>Fungi</taxon>
        <taxon>Fungi incertae sedis</taxon>
        <taxon>Mucoromycota</taxon>
        <taxon>Glomeromycotina</taxon>
        <taxon>Glomeromycetes</taxon>
        <taxon>Diversisporales</taxon>
        <taxon>Acaulosporaceae</taxon>
        <taxon>Acaulospora</taxon>
    </lineage>
</organism>
<keyword evidence="2" id="KW-1185">Reference proteome</keyword>
<feature type="non-terminal residue" evidence="1">
    <location>
        <position position="101"/>
    </location>
</feature>
<proteinExistence type="predicted"/>
<reference evidence="1" key="1">
    <citation type="submission" date="2021-06" db="EMBL/GenBank/DDBJ databases">
        <authorList>
            <person name="Kallberg Y."/>
            <person name="Tangrot J."/>
            <person name="Rosling A."/>
        </authorList>
    </citation>
    <scope>NUCLEOTIDE SEQUENCE</scope>
    <source>
        <strain evidence="1">CL356</strain>
    </source>
</reference>
<protein>
    <submittedName>
        <fullName evidence="1">1954_t:CDS:1</fullName>
    </submittedName>
</protein>
<name>A0ACA9NNJ4_9GLOM</name>
<gene>
    <name evidence="1" type="ORF">ACOLOM_LOCUS8784</name>
</gene>
<accession>A0ACA9NNJ4</accession>
<dbReference type="EMBL" id="CAJVPT010023617">
    <property type="protein sequence ID" value="CAG8666434.1"/>
    <property type="molecule type" value="Genomic_DNA"/>
</dbReference>
<dbReference type="Proteomes" id="UP000789525">
    <property type="component" value="Unassembled WGS sequence"/>
</dbReference>
<comment type="caution">
    <text evidence="1">The sequence shown here is derived from an EMBL/GenBank/DDBJ whole genome shotgun (WGS) entry which is preliminary data.</text>
</comment>
<evidence type="ECO:0000313" key="2">
    <source>
        <dbReference type="Proteomes" id="UP000789525"/>
    </source>
</evidence>
<feature type="non-terminal residue" evidence="1">
    <location>
        <position position="1"/>
    </location>
</feature>
<sequence>FKTLPKLAFHQIPTLNGDQQFIPSERSITLLYWTFVLATSILTLILSVLRATQSISILCFIKYGRLLVKLLEGSVRLSGVSDLVSPVNITSFEKYKVYVTK</sequence>